<evidence type="ECO:0008006" key="6">
    <source>
        <dbReference type="Google" id="ProtNLM"/>
    </source>
</evidence>
<dbReference type="InterPro" id="IPR018263">
    <property type="entry name" value="Ribosomal_eL32_CS"/>
</dbReference>
<comment type="similarity">
    <text evidence="1">Belongs to the eukaryotic ribosomal protein eL32 family.</text>
</comment>
<dbReference type="InterPro" id="IPR001515">
    <property type="entry name" value="Ribosomal_eL32"/>
</dbReference>
<dbReference type="HOGENOM" id="CLU_071479_4_1_1"/>
<dbReference type="InterPro" id="IPR036351">
    <property type="entry name" value="Ribosomal_eL32_sf"/>
</dbReference>
<dbReference type="GO" id="GO:0022625">
    <property type="term" value="C:cytosolic large ribosomal subunit"/>
    <property type="evidence" value="ECO:0007669"/>
    <property type="project" value="TreeGrafter"/>
</dbReference>
<proteinExistence type="inferred from homology"/>
<dbReference type="Pfam" id="PF01655">
    <property type="entry name" value="Ribosomal_L32e"/>
    <property type="match status" value="1"/>
</dbReference>
<keyword evidence="3" id="KW-0687">Ribonucleoprotein</keyword>
<dbReference type="STRING" id="1288291.A0A059F2R9"/>
<accession>A0A059F2R9</accession>
<dbReference type="AlphaFoldDB" id="A0A059F2R9"/>
<reference evidence="4 5" key="2">
    <citation type="submission" date="2014-03" db="EMBL/GenBank/DDBJ databases">
        <title>The Genome Sequence of Anncaliia algerae insect isolate PRA339.</title>
        <authorList>
            <consortium name="The Broad Institute Genome Sequencing Platform"/>
            <consortium name="The Broad Institute Genome Sequencing Center for Infectious Disease"/>
            <person name="Cuomo C."/>
            <person name="Becnel J."/>
            <person name="Sanscrainte N."/>
            <person name="Walker B."/>
            <person name="Young S.K."/>
            <person name="Zeng Q."/>
            <person name="Gargeya S."/>
            <person name="Fitzgerald M."/>
            <person name="Haas B."/>
            <person name="Abouelleil A."/>
            <person name="Alvarado L."/>
            <person name="Arachchi H.M."/>
            <person name="Berlin A.M."/>
            <person name="Chapman S.B."/>
            <person name="Dewar J."/>
            <person name="Goldberg J."/>
            <person name="Griggs A."/>
            <person name="Gujja S."/>
            <person name="Hansen M."/>
            <person name="Howarth C."/>
            <person name="Imamovic A."/>
            <person name="Larimer J."/>
            <person name="McCowan C."/>
            <person name="Murphy C."/>
            <person name="Neiman D."/>
            <person name="Pearson M."/>
            <person name="Priest M."/>
            <person name="Roberts A."/>
            <person name="Saif S."/>
            <person name="Shea T."/>
            <person name="Sisk P."/>
            <person name="Sykes S."/>
            <person name="Wortman J."/>
            <person name="Nusbaum C."/>
            <person name="Birren B."/>
        </authorList>
    </citation>
    <scope>NUCLEOTIDE SEQUENCE [LARGE SCALE GENOMIC DNA]</scope>
    <source>
        <strain evidence="4 5">PRA339</strain>
    </source>
</reference>
<evidence type="ECO:0000313" key="4">
    <source>
        <dbReference type="EMBL" id="KCZ81304.1"/>
    </source>
</evidence>
<dbReference type="PROSITE" id="PS00580">
    <property type="entry name" value="RIBOSOMAL_L32E"/>
    <property type="match status" value="1"/>
</dbReference>
<organism evidence="4 5">
    <name type="scientific">Anncaliia algerae PRA339</name>
    <dbReference type="NCBI Taxonomy" id="1288291"/>
    <lineage>
        <taxon>Eukaryota</taxon>
        <taxon>Fungi</taxon>
        <taxon>Fungi incertae sedis</taxon>
        <taxon>Microsporidia</taxon>
        <taxon>Tubulinosematoidea</taxon>
        <taxon>Tubulinosematidae</taxon>
        <taxon>Anncaliia</taxon>
    </lineage>
</organism>
<evidence type="ECO:0000256" key="1">
    <source>
        <dbReference type="ARBA" id="ARBA00008431"/>
    </source>
</evidence>
<dbReference type="GO" id="GO:0003735">
    <property type="term" value="F:structural constituent of ribosome"/>
    <property type="evidence" value="ECO:0007669"/>
    <property type="project" value="InterPro"/>
</dbReference>
<name>A0A059F2R9_9MICR</name>
<dbReference type="CDD" id="cd00513">
    <property type="entry name" value="Ribosomal_L32_L32e"/>
    <property type="match status" value="1"/>
</dbReference>
<evidence type="ECO:0000256" key="3">
    <source>
        <dbReference type="ARBA" id="ARBA00023274"/>
    </source>
</evidence>
<dbReference type="VEuPathDB" id="MicrosporidiaDB:H312_01300"/>
<dbReference type="OrthoDB" id="268693at2759"/>
<dbReference type="PANTHER" id="PTHR23413:SF1">
    <property type="entry name" value="RIBOSOMAL PROTEIN L32"/>
    <property type="match status" value="1"/>
</dbReference>
<gene>
    <name evidence="4" type="ORF">H312_01300</name>
</gene>
<evidence type="ECO:0000256" key="2">
    <source>
        <dbReference type="ARBA" id="ARBA00022980"/>
    </source>
</evidence>
<dbReference type="EMBL" id="KK365145">
    <property type="protein sequence ID" value="KCZ81304.1"/>
    <property type="molecule type" value="Genomic_DNA"/>
</dbReference>
<keyword evidence="2" id="KW-0689">Ribosomal protein</keyword>
<reference evidence="5" key="1">
    <citation type="submission" date="2013-02" db="EMBL/GenBank/DDBJ databases">
        <authorList>
            <consortium name="The Broad Institute Genome Sequencing Platform"/>
            <person name="Cuomo C."/>
            <person name="Becnel J."/>
            <person name="Sanscrainte N."/>
            <person name="Walker B."/>
            <person name="Young S.K."/>
            <person name="Zeng Q."/>
            <person name="Gargeya S."/>
            <person name="Fitzgerald M."/>
            <person name="Haas B."/>
            <person name="Abouelleil A."/>
            <person name="Alvarado L."/>
            <person name="Arachchi H.M."/>
            <person name="Berlin A.M."/>
            <person name="Chapman S.B."/>
            <person name="Dewar J."/>
            <person name="Goldberg J."/>
            <person name="Griggs A."/>
            <person name="Gujja S."/>
            <person name="Hansen M."/>
            <person name="Howarth C."/>
            <person name="Imamovic A."/>
            <person name="Larimer J."/>
            <person name="McCowan C."/>
            <person name="Murphy C."/>
            <person name="Neiman D."/>
            <person name="Pearson M."/>
            <person name="Priest M."/>
            <person name="Roberts A."/>
            <person name="Saif S."/>
            <person name="Shea T."/>
            <person name="Sisk P."/>
            <person name="Sykes S."/>
            <person name="Wortman J."/>
            <person name="Nusbaum C."/>
            <person name="Birren B."/>
        </authorList>
    </citation>
    <scope>NUCLEOTIDE SEQUENCE [LARGE SCALE GENOMIC DNA]</scope>
    <source>
        <strain evidence="5">PRA339</strain>
    </source>
</reference>
<keyword evidence="5" id="KW-1185">Reference proteome</keyword>
<dbReference type="GO" id="GO:0006412">
    <property type="term" value="P:translation"/>
    <property type="evidence" value="ECO:0007669"/>
    <property type="project" value="InterPro"/>
</dbReference>
<sequence>MVEPLFPVVKTRKTNRTFNRFQSDRFKRVGTSWRKPRGIDNRVRKKYSGAIQMPRVGYGSDKITRNLVDGFRKVQIRNMDDLLAIASQNRFYAGEIAHSVGAKKRIELFYKAAELDIKLYNGEARLERKDND</sequence>
<dbReference type="SMART" id="SM01393">
    <property type="entry name" value="Ribosomal_L32e"/>
    <property type="match status" value="1"/>
</dbReference>
<dbReference type="Proteomes" id="UP000030655">
    <property type="component" value="Unassembled WGS sequence"/>
</dbReference>
<protein>
    <recommendedName>
        <fullName evidence="6">60S ribosomal protein L32</fullName>
    </recommendedName>
</protein>
<dbReference type="PANTHER" id="PTHR23413">
    <property type="entry name" value="60S RIBOSOMAL PROTEIN L32 AND DNA-DIRECTED RNA POLYMERASE II, SUBUNIT N"/>
    <property type="match status" value="1"/>
</dbReference>
<evidence type="ECO:0000313" key="5">
    <source>
        <dbReference type="Proteomes" id="UP000030655"/>
    </source>
</evidence>
<dbReference type="SUPFAM" id="SSF52042">
    <property type="entry name" value="Ribosomal protein L32e"/>
    <property type="match status" value="1"/>
</dbReference>